<feature type="compositionally biased region" description="Low complexity" evidence="4">
    <location>
        <begin position="246"/>
        <end position="260"/>
    </location>
</feature>
<feature type="compositionally biased region" description="Basic and acidic residues" evidence="4">
    <location>
        <begin position="395"/>
        <end position="407"/>
    </location>
</feature>
<dbReference type="AlphaFoldDB" id="A0AAE0PBL2"/>
<keyword evidence="8" id="KW-1185">Reference proteome</keyword>
<dbReference type="InterPro" id="IPR027353">
    <property type="entry name" value="NET_dom"/>
</dbReference>
<feature type="compositionally biased region" description="Basic and acidic residues" evidence="4">
    <location>
        <begin position="552"/>
        <end position="572"/>
    </location>
</feature>
<dbReference type="Pfam" id="PF17035">
    <property type="entry name" value="BET"/>
    <property type="match status" value="1"/>
</dbReference>
<feature type="compositionally biased region" description="Basic residues" evidence="4">
    <location>
        <begin position="1036"/>
        <end position="1045"/>
    </location>
</feature>
<feature type="coiled-coil region" evidence="3">
    <location>
        <begin position="809"/>
        <end position="836"/>
    </location>
</feature>
<dbReference type="InterPro" id="IPR001487">
    <property type="entry name" value="Bromodomain"/>
</dbReference>
<feature type="compositionally biased region" description="Low complexity" evidence="4">
    <location>
        <begin position="283"/>
        <end position="293"/>
    </location>
</feature>
<name>A0AAE0PBL2_SORBR</name>
<dbReference type="GO" id="GO:0005634">
    <property type="term" value="C:nucleus"/>
    <property type="evidence" value="ECO:0007669"/>
    <property type="project" value="TreeGrafter"/>
</dbReference>
<dbReference type="CDD" id="cd05499">
    <property type="entry name" value="Bromo_BDF1_2_II"/>
    <property type="match status" value="1"/>
</dbReference>
<dbReference type="GO" id="GO:0006338">
    <property type="term" value="P:chromatin remodeling"/>
    <property type="evidence" value="ECO:0007669"/>
    <property type="project" value="TreeGrafter"/>
</dbReference>
<feature type="compositionally biased region" description="Gly residues" evidence="4">
    <location>
        <begin position="914"/>
        <end position="927"/>
    </location>
</feature>
<feature type="region of interest" description="Disordered" evidence="4">
    <location>
        <begin position="1013"/>
        <end position="1108"/>
    </location>
</feature>
<dbReference type="PROSITE" id="PS51525">
    <property type="entry name" value="NET"/>
    <property type="match status" value="1"/>
</dbReference>
<keyword evidence="1 2" id="KW-0103">Bromodomain</keyword>
<evidence type="ECO:0000256" key="2">
    <source>
        <dbReference type="PROSITE-ProRule" id="PRU00035"/>
    </source>
</evidence>
<dbReference type="InterPro" id="IPR018359">
    <property type="entry name" value="Bromodomain_CS"/>
</dbReference>
<reference evidence="7" key="2">
    <citation type="submission" date="2023-07" db="EMBL/GenBank/DDBJ databases">
        <authorList>
            <consortium name="Lawrence Berkeley National Laboratory"/>
            <person name="Haridas S."/>
            <person name="Hensen N."/>
            <person name="Bonometti L."/>
            <person name="Westerberg I."/>
            <person name="Brannstrom I.O."/>
            <person name="Guillou S."/>
            <person name="Cros-Aarteil S."/>
            <person name="Calhoun S."/>
            <person name="Kuo A."/>
            <person name="Mondo S."/>
            <person name="Pangilinan J."/>
            <person name="Riley R."/>
            <person name="LaButti K."/>
            <person name="Andreopoulos B."/>
            <person name="Lipzen A."/>
            <person name="Chen C."/>
            <person name="Yanf M."/>
            <person name="Daum C."/>
            <person name="Ng V."/>
            <person name="Clum A."/>
            <person name="Steindorff A."/>
            <person name="Ohm R."/>
            <person name="Martin F."/>
            <person name="Silar P."/>
            <person name="Natvig D."/>
            <person name="Lalanne C."/>
            <person name="Gautier V."/>
            <person name="Ament-velasquez S.L."/>
            <person name="Kruys A."/>
            <person name="Hutchinson M.I."/>
            <person name="Powell A.J."/>
            <person name="Barry K."/>
            <person name="Miller A.N."/>
            <person name="Grigoriev I.V."/>
            <person name="Debuchy R."/>
            <person name="Gladieux P."/>
            <person name="Thoren M.H."/>
            <person name="Johannesson H."/>
        </authorList>
    </citation>
    <scope>NUCLEOTIDE SEQUENCE</scope>
    <source>
        <strain evidence="7">FGSC 1904</strain>
    </source>
</reference>
<dbReference type="Gene3D" id="1.20.1270.220">
    <property type="match status" value="1"/>
</dbReference>
<keyword evidence="3" id="KW-0175">Coiled coil</keyword>
<dbReference type="PANTHER" id="PTHR22880:SF225">
    <property type="entry name" value="BROMODOMAIN-CONTAINING PROTEIN BET-1-RELATED"/>
    <property type="match status" value="1"/>
</dbReference>
<evidence type="ECO:0000256" key="3">
    <source>
        <dbReference type="SAM" id="Coils"/>
    </source>
</evidence>
<dbReference type="PROSITE" id="PS50014">
    <property type="entry name" value="BROMODOMAIN_2"/>
    <property type="match status" value="2"/>
</dbReference>
<feature type="compositionally biased region" description="Low complexity" evidence="4">
    <location>
        <begin position="408"/>
        <end position="420"/>
    </location>
</feature>
<feature type="compositionally biased region" description="Basic residues" evidence="4">
    <location>
        <begin position="878"/>
        <end position="891"/>
    </location>
</feature>
<dbReference type="InterPro" id="IPR050935">
    <property type="entry name" value="Bromo_chromatin_reader"/>
</dbReference>
<dbReference type="EMBL" id="JAUTDP010000008">
    <property type="protein sequence ID" value="KAK3396875.1"/>
    <property type="molecule type" value="Genomic_DNA"/>
</dbReference>
<dbReference type="SUPFAM" id="SSF47370">
    <property type="entry name" value="Bromodomain"/>
    <property type="match status" value="2"/>
</dbReference>
<dbReference type="CDD" id="cd04369">
    <property type="entry name" value="Bromodomain"/>
    <property type="match status" value="1"/>
</dbReference>
<feature type="compositionally biased region" description="Basic and acidic residues" evidence="4">
    <location>
        <begin position="57"/>
        <end position="70"/>
    </location>
</feature>
<feature type="domain" description="Bromo" evidence="5">
    <location>
        <begin position="454"/>
        <end position="529"/>
    </location>
</feature>
<feature type="compositionally biased region" description="Acidic residues" evidence="4">
    <location>
        <begin position="791"/>
        <end position="806"/>
    </location>
</feature>
<feature type="compositionally biased region" description="Basic and acidic residues" evidence="4">
    <location>
        <begin position="100"/>
        <end position="167"/>
    </location>
</feature>
<organism evidence="7 8">
    <name type="scientific">Sordaria brevicollis</name>
    <dbReference type="NCBI Taxonomy" id="83679"/>
    <lineage>
        <taxon>Eukaryota</taxon>
        <taxon>Fungi</taxon>
        <taxon>Dikarya</taxon>
        <taxon>Ascomycota</taxon>
        <taxon>Pezizomycotina</taxon>
        <taxon>Sordariomycetes</taxon>
        <taxon>Sordariomycetidae</taxon>
        <taxon>Sordariales</taxon>
        <taxon>Sordariaceae</taxon>
        <taxon>Sordaria</taxon>
    </lineage>
</organism>
<feature type="region of interest" description="Disordered" evidence="4">
    <location>
        <begin position="767"/>
        <end position="808"/>
    </location>
</feature>
<evidence type="ECO:0000259" key="5">
    <source>
        <dbReference type="PROSITE" id="PS50014"/>
    </source>
</evidence>
<feature type="region of interest" description="Disordered" evidence="4">
    <location>
        <begin position="551"/>
        <end position="643"/>
    </location>
</feature>
<feature type="compositionally biased region" description="Basic residues" evidence="4">
    <location>
        <begin position="932"/>
        <end position="943"/>
    </location>
</feature>
<dbReference type="Proteomes" id="UP001281003">
    <property type="component" value="Unassembled WGS sequence"/>
</dbReference>
<dbReference type="PRINTS" id="PR00503">
    <property type="entry name" value="BROMODOMAIN"/>
</dbReference>
<dbReference type="GO" id="GO:0000785">
    <property type="term" value="C:chromatin"/>
    <property type="evidence" value="ECO:0007669"/>
    <property type="project" value="TreeGrafter"/>
</dbReference>
<accession>A0AAE0PBL2</accession>
<feature type="region of interest" description="Disordered" evidence="4">
    <location>
        <begin position="1"/>
        <end position="428"/>
    </location>
</feature>
<evidence type="ECO:0000259" key="6">
    <source>
        <dbReference type="PROSITE" id="PS51525"/>
    </source>
</evidence>
<evidence type="ECO:0000313" key="8">
    <source>
        <dbReference type="Proteomes" id="UP001281003"/>
    </source>
</evidence>
<feature type="compositionally biased region" description="Acidic residues" evidence="4">
    <location>
        <begin position="1098"/>
        <end position="1108"/>
    </location>
</feature>
<dbReference type="PANTHER" id="PTHR22880">
    <property type="entry name" value="FALZ-RELATED BROMODOMAIN-CONTAINING PROTEINS"/>
    <property type="match status" value="1"/>
</dbReference>
<feature type="compositionally biased region" description="Basic and acidic residues" evidence="4">
    <location>
        <begin position="329"/>
        <end position="338"/>
    </location>
</feature>
<feature type="compositionally biased region" description="Basic and acidic residues" evidence="4">
    <location>
        <begin position="199"/>
        <end position="245"/>
    </location>
</feature>
<feature type="compositionally biased region" description="Low complexity" evidence="4">
    <location>
        <begin position="1"/>
        <end position="44"/>
    </location>
</feature>
<feature type="compositionally biased region" description="Low complexity" evidence="4">
    <location>
        <begin position="302"/>
        <end position="314"/>
    </location>
</feature>
<evidence type="ECO:0008006" key="9">
    <source>
        <dbReference type="Google" id="ProtNLM"/>
    </source>
</evidence>
<protein>
    <recommendedName>
        <fullName evidence="9">Bromodomain-containing protein</fullName>
    </recommendedName>
</protein>
<comment type="caution">
    <text evidence="7">The sequence shown here is derived from an EMBL/GenBank/DDBJ whole genome shotgun (WGS) entry which is preliminary data.</text>
</comment>
<dbReference type="Gene3D" id="1.20.920.10">
    <property type="entry name" value="Bromodomain-like"/>
    <property type="match status" value="2"/>
</dbReference>
<dbReference type="InterPro" id="IPR038336">
    <property type="entry name" value="NET_sf"/>
</dbReference>
<evidence type="ECO:0000313" key="7">
    <source>
        <dbReference type="EMBL" id="KAK3396875.1"/>
    </source>
</evidence>
<feature type="region of interest" description="Disordered" evidence="4">
    <location>
        <begin position="866"/>
        <end position="945"/>
    </location>
</feature>
<dbReference type="PROSITE" id="PS00633">
    <property type="entry name" value="BROMODOMAIN_1"/>
    <property type="match status" value="1"/>
</dbReference>
<feature type="compositionally biased region" description="Basic and acidic residues" evidence="4">
    <location>
        <begin position="623"/>
        <end position="634"/>
    </location>
</feature>
<dbReference type="GO" id="GO:0006355">
    <property type="term" value="P:regulation of DNA-templated transcription"/>
    <property type="evidence" value="ECO:0007669"/>
    <property type="project" value="TreeGrafter"/>
</dbReference>
<sequence length="1108" mass="119934">MATEASASASAVSTATPDAPVAEAPKSDAAAAPTTGDADAAAPTPDAPVKDVANGDQQKETEVNGHDEVSPKTLVPESKTDSLPTPKDEPLLEEAQATPAEKKEKPPKPAEEPSKEGEGKSDEKVAQKEGEEKAAPVEEEKKVEEPAKPEESAKDESKDESGDKMEIDAPEVPAGDAPKEPIASPAVEKAPEQPTAAAAEEKSQEEDKAAATTDAKEANEDKAAEQKTDAATEEVKSDEAKEKEAPAPSTTETPTTAEPTSKPPASPAKPQEEGKQQEDVEMADAPPAAVEPPARSEEPKPAEATPPATQQETQDTTISDVPPPTPAVADKKKEEDAPKPSPAAPVTADTSMSDAPPPSSSSKPYREREEDSEDEPVAKRAKVSPAADQANVKNEAVKREDRMDIDSKPAASSASTPNPADRNANATLADDSINQLPISDYMNRQIRQVLAGVKKTKAGFHFRLPVSELWPGLWNEYSAKVKDPTDIQTMEKRLRGNLAKYQTVGDFKRDLDKLVANSILFNGEAHDVTYAAKSCRDTILARLGACPAFEPARPEKKDFSKQHPTRHAEPRAAAHHSSPSAPLPQRPQQPRVNTAAAPAPPSSKPIESPAFAIPANNNGMPLIRRDSTKPDSRAKRPVKPTHSKDLVYDTKRKKKLSPELRFCEEVLTELRKQRYYEFNEAFQKPVDPVALNIPTYHKIIKKPMDLSTMQSKLNAGDYANAKEFERDFDLIIKNCRLFNGEQHIVYEQALRLQNLYRREMSKKDDWLAKHAPPPAPAHHSSNTSPRMKDESDWDEPESEGEPEVVDEELKGAQQRLASYMKRLEEEQKKINDIMLEMNPNMADVEIAQSVVAMLQKQIIAERSKIASMQPTKKAAPAKSHHAKPAASKPKKAMPSGGGSSHHASGSVSKKASGGHSGMGGHGGGMGGMPKKAAARKPAPKRKMGTVEKEVIAAGIADLEGSQLERAIEIIKNDTGTGENDSGELELDIDQLSQEALTQLYDLAIKAFPNLQREKERTMAAQAAPAPPPPGPARAKPVQKTKKNKPMSKMEQERRLQQLNELRAQAGRQGSGSQEPLESIEGTGRASVDPAPQHHRQEDSEDEESSEEE</sequence>
<proteinExistence type="predicted"/>
<feature type="domain" description="NET" evidence="6">
    <location>
        <begin position="933"/>
        <end position="1014"/>
    </location>
</feature>
<dbReference type="SMART" id="SM00297">
    <property type="entry name" value="BROMO"/>
    <property type="match status" value="2"/>
</dbReference>
<gene>
    <name evidence="7" type="ORF">B0T20DRAFT_355967</name>
</gene>
<feature type="compositionally biased region" description="Low complexity" evidence="4">
    <location>
        <begin position="900"/>
        <end position="913"/>
    </location>
</feature>
<reference evidence="7" key="1">
    <citation type="journal article" date="2023" name="Mol. Phylogenet. Evol.">
        <title>Genome-scale phylogeny and comparative genomics of the fungal order Sordariales.</title>
        <authorList>
            <person name="Hensen N."/>
            <person name="Bonometti L."/>
            <person name="Westerberg I."/>
            <person name="Brannstrom I.O."/>
            <person name="Guillou S."/>
            <person name="Cros-Aarteil S."/>
            <person name="Calhoun S."/>
            <person name="Haridas S."/>
            <person name="Kuo A."/>
            <person name="Mondo S."/>
            <person name="Pangilinan J."/>
            <person name="Riley R."/>
            <person name="LaButti K."/>
            <person name="Andreopoulos B."/>
            <person name="Lipzen A."/>
            <person name="Chen C."/>
            <person name="Yan M."/>
            <person name="Daum C."/>
            <person name="Ng V."/>
            <person name="Clum A."/>
            <person name="Steindorff A."/>
            <person name="Ohm R.A."/>
            <person name="Martin F."/>
            <person name="Silar P."/>
            <person name="Natvig D.O."/>
            <person name="Lalanne C."/>
            <person name="Gautier V."/>
            <person name="Ament-Velasquez S.L."/>
            <person name="Kruys A."/>
            <person name="Hutchinson M.I."/>
            <person name="Powell A.J."/>
            <person name="Barry K."/>
            <person name="Miller A.N."/>
            <person name="Grigoriev I.V."/>
            <person name="Debuchy R."/>
            <person name="Gladieux P."/>
            <person name="Hiltunen Thoren M."/>
            <person name="Johannesson H."/>
        </authorList>
    </citation>
    <scope>NUCLEOTIDE SEQUENCE</scope>
    <source>
        <strain evidence="7">FGSC 1904</strain>
    </source>
</reference>
<evidence type="ECO:0000256" key="4">
    <source>
        <dbReference type="SAM" id="MobiDB-lite"/>
    </source>
</evidence>
<dbReference type="InterPro" id="IPR036427">
    <property type="entry name" value="Bromodomain-like_sf"/>
</dbReference>
<evidence type="ECO:0000256" key="1">
    <source>
        <dbReference type="ARBA" id="ARBA00023117"/>
    </source>
</evidence>
<feature type="domain" description="Bromo" evidence="5">
    <location>
        <begin position="674"/>
        <end position="746"/>
    </location>
</feature>
<dbReference type="Pfam" id="PF00439">
    <property type="entry name" value="Bromodomain"/>
    <property type="match status" value="2"/>
</dbReference>